<dbReference type="PANTHER" id="PTHR31983">
    <property type="entry name" value="ENDO-1,3(4)-BETA-GLUCANASE 1"/>
    <property type="match status" value="1"/>
</dbReference>
<accession>A0ABS2SPD3</accession>
<dbReference type="Gene3D" id="2.70.98.30">
    <property type="entry name" value="Golgi alpha-mannosidase II, domain 4"/>
    <property type="match status" value="1"/>
</dbReference>
<evidence type="ECO:0000256" key="8">
    <source>
        <dbReference type="ARBA" id="ARBA00023326"/>
    </source>
</evidence>
<evidence type="ECO:0000256" key="10">
    <source>
        <dbReference type="SAM" id="SignalP"/>
    </source>
</evidence>
<dbReference type="InterPro" id="IPR005200">
    <property type="entry name" value="Endo-beta-glucanase"/>
</dbReference>
<evidence type="ECO:0000259" key="11">
    <source>
        <dbReference type="PROSITE" id="PS52005"/>
    </source>
</evidence>
<dbReference type="PROSITE" id="PS52005">
    <property type="entry name" value="CBM56"/>
    <property type="match status" value="1"/>
</dbReference>
<feature type="region of interest" description="Disordered" evidence="9">
    <location>
        <begin position="773"/>
        <end position="804"/>
    </location>
</feature>
<dbReference type="Pfam" id="PF03639">
    <property type="entry name" value="Glyco_hydro_81"/>
    <property type="match status" value="1"/>
</dbReference>
<evidence type="ECO:0000256" key="2">
    <source>
        <dbReference type="ARBA" id="ARBA00010730"/>
    </source>
</evidence>
<dbReference type="PANTHER" id="PTHR31983:SF0">
    <property type="entry name" value="GLUCAN ENDO-1,3-BETA-D-GLUCOSIDASE 2"/>
    <property type="match status" value="1"/>
</dbReference>
<feature type="compositionally biased region" description="Pro residues" evidence="9">
    <location>
        <begin position="781"/>
        <end position="794"/>
    </location>
</feature>
<evidence type="ECO:0000256" key="1">
    <source>
        <dbReference type="ARBA" id="ARBA00000382"/>
    </source>
</evidence>
<sequence length="889" mass="100187">MKKRWTLAALSLSVLLIVPMQQISANTPAQQIGKGSYSLQYPPIDFDAIGDPGYADQQKEPPAQIYRTDNVEGPMPTNRWWSSLAVDRFSNNHYAHPFSVKHQENGLNVFYDAPHNVVVHENAQAGTWHITGAISTDFTIGHSATDSFNDAKVDDYSDWYVKGLLQDGDAALALTYGVGSPYIFAEYEGGSAEINFPIQPQVWANEGNVIGFSTHDNKHYAAYAPEGSDWQLNGSEWENPASFISVAKLPEATGEMLQTFEEYAFSIVRNSRADYNVDNETGEVRTVYSVETEAQVDGAKDGTIFALYPHQSRHLTDSSEAQLLSQTIFTIRGDMKLLPSTQFETSLQYTGVLPSLPNVGTDTERLRGYLEDAQADYPTGQDTYELGKYLGKLANLAPIADQTGDEALADSFRDELQSNLEDWLVATNGNGELKSENLFYYNKNWGTLLGYHAAHGSAVRMNDHHFHYGYFVKAAAEIARVNPEWAAEEEWGGMIDILIRDFATGRDDEMFPYLRMFDPYSGHSWADGLATFDSGNNQESSSEAMHAWTNLILWAEATNDDELRDRAIYLYTTEMSAINEYFFDVHDEIHPEAYQPEIVTINWGGKMDHATWWNSGMVEKYAINWLPIHGGALYLGHHPDYVERAYNELHTRNGSSDWNLWANMVWAYRAFTNPDDAINQMNAKIDDYDQFNPGDERIIERGSTKAQTYQWVTSLRALGQVDPTVQADTSTYAVFTNNGERVYVAYNYSDAPTTVTFTDGHTAQVAANSFYTNADLDQSPPVEPPNPDPTPEPEQPGGGDNRDHEHYQVSVTKENNQATVLFTPKGNSRYVDIHYRINGGDQQNFRMNEEDGARVHIIQGVRESDQLTYRFTYEREGPQFETPWYTFGR</sequence>
<evidence type="ECO:0000313" key="12">
    <source>
        <dbReference type="EMBL" id="MBM7837373.1"/>
    </source>
</evidence>
<dbReference type="EMBL" id="JAFBCV010000001">
    <property type="protein sequence ID" value="MBM7837373.1"/>
    <property type="molecule type" value="Genomic_DNA"/>
</dbReference>
<comment type="similarity">
    <text evidence="2">Belongs to the glycosyl hydrolase 81 family.</text>
</comment>
<dbReference type="InterPro" id="IPR047569">
    <property type="entry name" value="CBM56"/>
</dbReference>
<dbReference type="Proteomes" id="UP001179280">
    <property type="component" value="Unassembled WGS sequence"/>
</dbReference>
<dbReference type="RefSeq" id="WP_204464292.1">
    <property type="nucleotide sequence ID" value="NZ_JAFBCV010000001.1"/>
</dbReference>
<feature type="chain" id="PRO_5045088472" description="glucan endo-1,3-beta-D-glucosidase" evidence="10">
    <location>
        <begin position="26"/>
        <end position="889"/>
    </location>
</feature>
<keyword evidence="6" id="KW-0326">Glycosidase</keyword>
<evidence type="ECO:0000256" key="3">
    <source>
        <dbReference type="ARBA" id="ARBA00012780"/>
    </source>
</evidence>
<proteinExistence type="inferred from homology"/>
<evidence type="ECO:0000256" key="7">
    <source>
        <dbReference type="ARBA" id="ARBA00023316"/>
    </source>
</evidence>
<dbReference type="InterPro" id="IPR040451">
    <property type="entry name" value="GH81_N"/>
</dbReference>
<evidence type="ECO:0000256" key="4">
    <source>
        <dbReference type="ARBA" id="ARBA00022801"/>
    </source>
</evidence>
<evidence type="ECO:0000256" key="5">
    <source>
        <dbReference type="ARBA" id="ARBA00023277"/>
    </source>
</evidence>
<feature type="signal peptide" evidence="10">
    <location>
        <begin position="1"/>
        <end position="25"/>
    </location>
</feature>
<dbReference type="PROSITE" id="PS52008">
    <property type="entry name" value="GH81"/>
    <property type="match status" value="1"/>
</dbReference>
<evidence type="ECO:0000313" key="13">
    <source>
        <dbReference type="Proteomes" id="UP001179280"/>
    </source>
</evidence>
<evidence type="ECO:0000256" key="6">
    <source>
        <dbReference type="ARBA" id="ARBA00023295"/>
    </source>
</evidence>
<organism evidence="12 13">
    <name type="scientific">Shouchella xiaoxiensis</name>
    <dbReference type="NCBI Taxonomy" id="766895"/>
    <lineage>
        <taxon>Bacteria</taxon>
        <taxon>Bacillati</taxon>
        <taxon>Bacillota</taxon>
        <taxon>Bacilli</taxon>
        <taxon>Bacillales</taxon>
        <taxon>Bacillaceae</taxon>
        <taxon>Shouchella</taxon>
    </lineage>
</organism>
<evidence type="ECO:0000256" key="9">
    <source>
        <dbReference type="SAM" id="MobiDB-lite"/>
    </source>
</evidence>
<comment type="catalytic activity">
    <reaction evidence="1">
        <text>Hydrolysis of (1-&gt;3)-beta-D-glucosidic linkages in (1-&gt;3)-beta-D-glucans.</text>
        <dbReference type="EC" id="3.2.1.39"/>
    </reaction>
</comment>
<protein>
    <recommendedName>
        <fullName evidence="3">glucan endo-1,3-beta-D-glucosidase</fullName>
        <ecNumber evidence="3">3.2.1.39</ecNumber>
    </recommendedName>
</protein>
<gene>
    <name evidence="12" type="ORF">JOC54_000604</name>
</gene>
<dbReference type="EC" id="3.2.1.39" evidence="3"/>
<keyword evidence="4" id="KW-0378">Hydrolase</keyword>
<comment type="caution">
    <text evidence="12">The sequence shown here is derived from an EMBL/GenBank/DDBJ whole genome shotgun (WGS) entry which is preliminary data.</text>
</comment>
<dbReference type="Pfam" id="PF22184">
    <property type="entry name" value="CBM_56"/>
    <property type="match status" value="1"/>
</dbReference>
<keyword evidence="13" id="KW-1185">Reference proteome</keyword>
<keyword evidence="10" id="KW-0732">Signal</keyword>
<dbReference type="InterPro" id="IPR040720">
    <property type="entry name" value="GH81_C"/>
</dbReference>
<feature type="domain" description="CBM56" evidence="11">
    <location>
        <begin position="796"/>
        <end position="889"/>
    </location>
</feature>
<dbReference type="Pfam" id="PF17652">
    <property type="entry name" value="Glyco_hydro81C"/>
    <property type="match status" value="1"/>
</dbReference>
<reference evidence="12" key="1">
    <citation type="submission" date="2021-01" db="EMBL/GenBank/DDBJ databases">
        <title>Genomic Encyclopedia of Type Strains, Phase IV (KMG-IV): sequencing the most valuable type-strain genomes for metagenomic binning, comparative biology and taxonomic classification.</title>
        <authorList>
            <person name="Goeker M."/>
        </authorList>
    </citation>
    <scope>NUCLEOTIDE SEQUENCE</scope>
    <source>
        <strain evidence="12">DSM 21943</strain>
    </source>
</reference>
<name>A0ABS2SPD3_9BACI</name>
<keyword evidence="5" id="KW-0119">Carbohydrate metabolism</keyword>
<keyword evidence="8" id="KW-0624">Polysaccharide degradation</keyword>
<keyword evidence="7" id="KW-0961">Cell wall biogenesis/degradation</keyword>